<dbReference type="EnsemblPlants" id="AVESA.00010b.r2.4CG1316920.1">
    <property type="protein sequence ID" value="AVESA.00010b.r2.4CG1316920.1.CDS"/>
    <property type="gene ID" value="AVESA.00010b.r2.4CG1316920"/>
</dbReference>
<protein>
    <submittedName>
        <fullName evidence="1">Uncharacterized protein</fullName>
    </submittedName>
</protein>
<evidence type="ECO:0000313" key="2">
    <source>
        <dbReference type="Proteomes" id="UP001732700"/>
    </source>
</evidence>
<reference evidence="1" key="2">
    <citation type="submission" date="2025-09" db="UniProtKB">
        <authorList>
            <consortium name="EnsemblPlants"/>
        </authorList>
    </citation>
    <scope>IDENTIFICATION</scope>
</reference>
<sequence length="541" mass="59310">MGAEAACPAPAIAAAGRAEIDTSAPFESVREAVDRFGGSAAWTSHLIKRMSATPNPKQEHELSEETEQVVNVEEQTAQLENELFVKERETLDVLKELESTKKIIADLKLKIQREGTETSHTAEKSEQGSEVLLTESSEEQPENIVMDEGHMLQPSALMEFELVKENLSRTTGDLAAIRATVEVLRDSIGKERTQLEIGREKLASDAALISSLEDELDQTSQKLETLKDLQTRRQHPTDIFIEIKKMTSEVKQLRSMADASKSEAVMLAAEIEQAKASIATAEARCIAAKKMEEAARAAEAAALADIKALLNSESSSEGRSSVSDAVTLSVEEYAMLHSKAQEADQNSRKKVQEVMLQVDVANSSECDSVRKLEDAKLDVEECKKALQEALKRVEAANHGKLAVDDIVRRWRCESGHKRRSIGGSPKFKNTGHRRKHSRSMDVVSDISSSSSFKPTLSIGQILSMKLTGPDGYDKSVWDDKTGELPAVSLGQIINRKSGVLCAEDDMAGPKRISGKRKKFALTGLSVLLAKQSKSKKKRESL</sequence>
<keyword evidence="2" id="KW-1185">Reference proteome</keyword>
<organism evidence="1 2">
    <name type="scientific">Avena sativa</name>
    <name type="common">Oat</name>
    <dbReference type="NCBI Taxonomy" id="4498"/>
    <lineage>
        <taxon>Eukaryota</taxon>
        <taxon>Viridiplantae</taxon>
        <taxon>Streptophyta</taxon>
        <taxon>Embryophyta</taxon>
        <taxon>Tracheophyta</taxon>
        <taxon>Spermatophyta</taxon>
        <taxon>Magnoliopsida</taxon>
        <taxon>Liliopsida</taxon>
        <taxon>Poales</taxon>
        <taxon>Poaceae</taxon>
        <taxon>BOP clade</taxon>
        <taxon>Pooideae</taxon>
        <taxon>Poodae</taxon>
        <taxon>Poeae</taxon>
        <taxon>Poeae Chloroplast Group 1 (Aveneae type)</taxon>
        <taxon>Aveninae</taxon>
        <taxon>Avena</taxon>
    </lineage>
</organism>
<reference evidence="1" key="1">
    <citation type="submission" date="2021-05" db="EMBL/GenBank/DDBJ databases">
        <authorList>
            <person name="Scholz U."/>
            <person name="Mascher M."/>
            <person name="Fiebig A."/>
        </authorList>
    </citation>
    <scope>NUCLEOTIDE SEQUENCE [LARGE SCALE GENOMIC DNA]</scope>
</reference>
<accession>A0ACD5WXW8</accession>
<proteinExistence type="predicted"/>
<dbReference type="Proteomes" id="UP001732700">
    <property type="component" value="Chromosome 4C"/>
</dbReference>
<evidence type="ECO:0000313" key="1">
    <source>
        <dbReference type="EnsemblPlants" id="AVESA.00010b.r2.4CG1316920.1.CDS"/>
    </source>
</evidence>
<name>A0ACD5WXW8_AVESA</name>